<dbReference type="EMBL" id="BMND01000029">
    <property type="protein sequence ID" value="GGN57784.1"/>
    <property type="molecule type" value="Genomic_DNA"/>
</dbReference>
<comment type="caution">
    <text evidence="1">The sequence shown here is derived from an EMBL/GenBank/DDBJ whole genome shotgun (WGS) entry which is preliminary data.</text>
</comment>
<keyword evidence="2" id="KW-1185">Reference proteome</keyword>
<protein>
    <submittedName>
        <fullName evidence="1">Uncharacterized protein</fullName>
    </submittedName>
</protein>
<proteinExistence type="predicted"/>
<evidence type="ECO:0000313" key="2">
    <source>
        <dbReference type="Proteomes" id="UP000600080"/>
    </source>
</evidence>
<reference evidence="2" key="1">
    <citation type="journal article" date="2019" name="Int. J. Syst. Evol. Microbiol.">
        <title>The Global Catalogue of Microorganisms (GCM) 10K type strain sequencing project: providing services to taxonomists for standard genome sequencing and annotation.</title>
        <authorList>
            <consortium name="The Broad Institute Genomics Platform"/>
            <consortium name="The Broad Institute Genome Sequencing Center for Infectious Disease"/>
            <person name="Wu L."/>
            <person name="Ma J."/>
        </authorList>
    </citation>
    <scope>NUCLEOTIDE SEQUENCE [LARGE SCALE GENOMIC DNA]</scope>
    <source>
        <strain evidence="2">CGMCC 4.7323</strain>
    </source>
</reference>
<sequence length="74" mass="7527">MVTLRIIPAPGRPHRAAVACCPPPYGRPNGGVSSDAPYQTVVAAVTACSPLFAALRTASATAPATFSLKTLGMM</sequence>
<dbReference type="Proteomes" id="UP000600080">
    <property type="component" value="Unassembled WGS sequence"/>
</dbReference>
<name>A0ABQ2JY07_9ACTN</name>
<accession>A0ABQ2JY07</accession>
<organism evidence="1 2">
    <name type="scientific">Streptomyces kronopolitis</name>
    <dbReference type="NCBI Taxonomy" id="1612435"/>
    <lineage>
        <taxon>Bacteria</taxon>
        <taxon>Bacillati</taxon>
        <taxon>Actinomycetota</taxon>
        <taxon>Actinomycetes</taxon>
        <taxon>Kitasatosporales</taxon>
        <taxon>Streptomycetaceae</taxon>
        <taxon>Streptomyces</taxon>
    </lineage>
</organism>
<evidence type="ECO:0000313" key="1">
    <source>
        <dbReference type="EMBL" id="GGN57784.1"/>
    </source>
</evidence>
<gene>
    <name evidence="1" type="ORF">GCM10012285_53500</name>
</gene>